<sequence>MIEKGKRSFKRCISFPFSLLC</sequence>
<protein>
    <submittedName>
        <fullName evidence="1">Uncharacterized protein</fullName>
    </submittedName>
</protein>
<accession>A0A2P2Q0J9</accession>
<proteinExistence type="predicted"/>
<dbReference type="EMBL" id="GGEC01080010">
    <property type="protein sequence ID" value="MBX60494.1"/>
    <property type="molecule type" value="Transcribed_RNA"/>
</dbReference>
<name>A0A2P2Q0J9_RHIMU</name>
<organism evidence="1">
    <name type="scientific">Rhizophora mucronata</name>
    <name type="common">Asiatic mangrove</name>
    <dbReference type="NCBI Taxonomy" id="61149"/>
    <lineage>
        <taxon>Eukaryota</taxon>
        <taxon>Viridiplantae</taxon>
        <taxon>Streptophyta</taxon>
        <taxon>Embryophyta</taxon>
        <taxon>Tracheophyta</taxon>
        <taxon>Spermatophyta</taxon>
        <taxon>Magnoliopsida</taxon>
        <taxon>eudicotyledons</taxon>
        <taxon>Gunneridae</taxon>
        <taxon>Pentapetalae</taxon>
        <taxon>rosids</taxon>
        <taxon>fabids</taxon>
        <taxon>Malpighiales</taxon>
        <taxon>Rhizophoraceae</taxon>
        <taxon>Rhizophora</taxon>
    </lineage>
</organism>
<dbReference type="AlphaFoldDB" id="A0A2P2Q0J9"/>
<reference evidence="1" key="1">
    <citation type="submission" date="2018-02" db="EMBL/GenBank/DDBJ databases">
        <title>Rhizophora mucronata_Transcriptome.</title>
        <authorList>
            <person name="Meera S.P."/>
            <person name="Sreeshan A."/>
            <person name="Augustine A."/>
        </authorList>
    </citation>
    <scope>NUCLEOTIDE SEQUENCE</scope>
    <source>
        <tissue evidence="1">Leaf</tissue>
    </source>
</reference>
<evidence type="ECO:0000313" key="1">
    <source>
        <dbReference type="EMBL" id="MBX60494.1"/>
    </source>
</evidence>